<keyword evidence="1" id="KW-0175">Coiled coil</keyword>
<comment type="caution">
    <text evidence="2">The sequence shown here is derived from an EMBL/GenBank/DDBJ whole genome shotgun (WGS) entry which is preliminary data.</text>
</comment>
<dbReference type="EMBL" id="PVTD01000012">
    <property type="protein sequence ID" value="PRY20653.1"/>
    <property type="molecule type" value="Genomic_DNA"/>
</dbReference>
<evidence type="ECO:0000256" key="1">
    <source>
        <dbReference type="SAM" id="Coils"/>
    </source>
</evidence>
<sequence length="135" mass="15233">MPHQKAATKAINLRIEYEHEQLVRDVIGRIRTGGPGFRSALRALIDDDKAAEYVPAKEIHSRFSLLERQLRSFEVDGESYLAVDEIEARLVALESRLHAAMKDIGSEFVPANDIQAKFDAMERRLQALEEDKATG</sequence>
<proteinExistence type="predicted"/>
<dbReference type="RefSeq" id="WP_106207466.1">
    <property type="nucleotide sequence ID" value="NZ_PVTD01000012.1"/>
</dbReference>
<accession>A0A2T0RHK2</accession>
<evidence type="ECO:0000313" key="2">
    <source>
        <dbReference type="EMBL" id="PRY20653.1"/>
    </source>
</evidence>
<dbReference type="AlphaFoldDB" id="A0A2T0RHK2"/>
<gene>
    <name evidence="2" type="ORF">CLV78_11226</name>
</gene>
<evidence type="ECO:0000313" key="3">
    <source>
        <dbReference type="Proteomes" id="UP000239480"/>
    </source>
</evidence>
<protein>
    <submittedName>
        <fullName evidence="2">Uncharacterized protein</fullName>
    </submittedName>
</protein>
<keyword evidence="3" id="KW-1185">Reference proteome</keyword>
<dbReference type="Proteomes" id="UP000239480">
    <property type="component" value="Unassembled WGS sequence"/>
</dbReference>
<dbReference type="OrthoDB" id="7867557at2"/>
<name>A0A2T0RHK2_9RHOB</name>
<feature type="coiled-coil region" evidence="1">
    <location>
        <begin position="83"/>
        <end position="131"/>
    </location>
</feature>
<reference evidence="2 3" key="1">
    <citation type="submission" date="2018-03" db="EMBL/GenBank/DDBJ databases">
        <title>Genomic Encyclopedia of Archaeal and Bacterial Type Strains, Phase II (KMG-II): from individual species to whole genera.</title>
        <authorList>
            <person name="Goeker M."/>
        </authorList>
    </citation>
    <scope>NUCLEOTIDE SEQUENCE [LARGE SCALE GENOMIC DNA]</scope>
    <source>
        <strain evidence="2 3">DSM 29328</strain>
    </source>
</reference>
<organism evidence="2 3">
    <name type="scientific">Aliiruegeria haliotis</name>
    <dbReference type="NCBI Taxonomy" id="1280846"/>
    <lineage>
        <taxon>Bacteria</taxon>
        <taxon>Pseudomonadati</taxon>
        <taxon>Pseudomonadota</taxon>
        <taxon>Alphaproteobacteria</taxon>
        <taxon>Rhodobacterales</taxon>
        <taxon>Roseobacteraceae</taxon>
        <taxon>Aliiruegeria</taxon>
    </lineage>
</organism>